<evidence type="ECO:0000256" key="1">
    <source>
        <dbReference type="SAM" id="Coils"/>
    </source>
</evidence>
<keyword evidence="1" id="KW-0175">Coiled coil</keyword>
<evidence type="ECO:0000313" key="2">
    <source>
        <dbReference type="Proteomes" id="UP000046392"/>
    </source>
</evidence>
<organism evidence="2 3">
    <name type="scientific">Strongyloides papillosus</name>
    <name type="common">Intestinal threadworm</name>
    <dbReference type="NCBI Taxonomy" id="174720"/>
    <lineage>
        <taxon>Eukaryota</taxon>
        <taxon>Metazoa</taxon>
        <taxon>Ecdysozoa</taxon>
        <taxon>Nematoda</taxon>
        <taxon>Chromadorea</taxon>
        <taxon>Rhabditida</taxon>
        <taxon>Tylenchina</taxon>
        <taxon>Panagrolaimomorpha</taxon>
        <taxon>Strongyloidoidea</taxon>
        <taxon>Strongyloididae</taxon>
        <taxon>Strongyloides</taxon>
    </lineage>
</organism>
<reference evidence="3" key="1">
    <citation type="submission" date="2017-02" db="UniProtKB">
        <authorList>
            <consortium name="WormBaseParasite"/>
        </authorList>
    </citation>
    <scope>IDENTIFICATION</scope>
</reference>
<evidence type="ECO:0000313" key="3">
    <source>
        <dbReference type="WBParaSite" id="SPAL_0000846900.1"/>
    </source>
</evidence>
<dbReference type="Proteomes" id="UP000046392">
    <property type="component" value="Unplaced"/>
</dbReference>
<dbReference type="AlphaFoldDB" id="A0A0N5BRH0"/>
<accession>A0A0N5BRH0</accession>
<sequence length="477" mass="58064">MLSHISKIFIYIFFINKIICYQFDIYPYEAFLPKVVRIECRSYNGRKVCAELYNFNGHPRNPDMICEPFGHYSYRCFFSRDDYRWIENIYKPYIEKLKTDEDDPLVGSIDYDYKSYASIIRENCNKNCPILDIEETIPIVHIPHDKSPSNFSENLVITNKYGKTIKYQKMKFIDGKEYFVEVPLQKKMFKDDSYLCNERRRESVLYDNNINPCETYVDGIEHTPRSTIPIIYNHHNLNLFNDDVFEICNFDSDCKIIRFTIPFNFNRDSDLYKELYHKYGHLYSQRVNESNVDIGNYSRQWDDRYRQEYDRQRQELPRGDHNRHYSRRCYSTGRCRHINIHITTDCDDKFDPRNCNYKNKDIYKNREEEYQRRIQIGRENIEKERERIRMETELSKQRIAQLQEYARRTKLESDRQIERIKQDMEEKKRIHEERNRVIDSDLKRRKYPTREELYPKDNGKNEILSEGCSYEVNVKSC</sequence>
<feature type="coiled-coil region" evidence="1">
    <location>
        <begin position="367"/>
        <end position="398"/>
    </location>
</feature>
<dbReference type="WBParaSite" id="SPAL_0000846900.1">
    <property type="protein sequence ID" value="SPAL_0000846900.1"/>
    <property type="gene ID" value="SPAL_0000846900"/>
</dbReference>
<name>A0A0N5BRH0_STREA</name>
<keyword evidence="2" id="KW-1185">Reference proteome</keyword>
<proteinExistence type="predicted"/>
<protein>
    <submittedName>
        <fullName evidence="3">Chitin-binding type-2 domain-containing protein</fullName>
    </submittedName>
</protein>